<reference evidence="13 14" key="1">
    <citation type="journal article" date="2016" name="Proc. Natl. Acad. Sci. U.S.A.">
        <title>Comparative genomics of biotechnologically important yeasts.</title>
        <authorList>
            <person name="Riley R."/>
            <person name="Haridas S."/>
            <person name="Wolfe K.H."/>
            <person name="Lopes M.R."/>
            <person name="Hittinger C.T."/>
            <person name="Goeker M."/>
            <person name="Salamov A.A."/>
            <person name="Wisecaver J.H."/>
            <person name="Long T.M."/>
            <person name="Calvey C.H."/>
            <person name="Aerts A.L."/>
            <person name="Barry K.W."/>
            <person name="Choi C."/>
            <person name="Clum A."/>
            <person name="Coughlan A.Y."/>
            <person name="Deshpande S."/>
            <person name="Douglass A.P."/>
            <person name="Hanson S.J."/>
            <person name="Klenk H.-P."/>
            <person name="LaButti K.M."/>
            <person name="Lapidus A."/>
            <person name="Lindquist E.A."/>
            <person name="Lipzen A.M."/>
            <person name="Meier-Kolthoff J.P."/>
            <person name="Ohm R.A."/>
            <person name="Otillar R.P."/>
            <person name="Pangilinan J.L."/>
            <person name="Peng Y."/>
            <person name="Rokas A."/>
            <person name="Rosa C.A."/>
            <person name="Scheuner C."/>
            <person name="Sibirny A.A."/>
            <person name="Slot J.C."/>
            <person name="Stielow J.B."/>
            <person name="Sun H."/>
            <person name="Kurtzman C.P."/>
            <person name="Blackwell M."/>
            <person name="Grigoriev I.V."/>
            <person name="Jeffries T.W."/>
        </authorList>
    </citation>
    <scope>NUCLEOTIDE SEQUENCE [LARGE SCALE GENOMIC DNA]</scope>
    <source>
        <strain evidence="13 14">NRRL Y-11557</strain>
    </source>
</reference>
<keyword evidence="14" id="KW-1185">Reference proteome</keyword>
<feature type="binding site" evidence="10">
    <location>
        <position position="251"/>
    </location>
    <ligand>
        <name>S-adenosyl-L-methionine</name>
        <dbReference type="ChEBI" id="CHEBI:59789"/>
    </ligand>
</feature>
<keyword evidence="3" id="KW-0489">Methyltransferase</keyword>
<feature type="binding site" evidence="10">
    <location>
        <position position="237"/>
    </location>
    <ligand>
        <name>S-adenosyl-L-methionine</name>
        <dbReference type="ChEBI" id="CHEBI:59789"/>
    </ligand>
</feature>
<dbReference type="PANTHER" id="PTHR13563">
    <property type="entry name" value="TRNA (GUANINE-9-) METHYLTRANSFERASE"/>
    <property type="match status" value="1"/>
</dbReference>
<feature type="compositionally biased region" description="Basic and acidic residues" evidence="11">
    <location>
        <begin position="40"/>
        <end position="57"/>
    </location>
</feature>
<dbReference type="GO" id="GO:0052905">
    <property type="term" value="F:tRNA (guanosine(9)-N1)-methyltransferase activity"/>
    <property type="evidence" value="ECO:0007669"/>
    <property type="project" value="UniProtKB-EC"/>
</dbReference>
<dbReference type="STRING" id="675824.A0A1E3PZ76"/>
<dbReference type="CDD" id="cd18089">
    <property type="entry name" value="SPOUT_Trm10-like"/>
    <property type="match status" value="1"/>
</dbReference>
<dbReference type="PANTHER" id="PTHR13563:SF13">
    <property type="entry name" value="TRNA METHYLTRANSFERASE 10 HOMOLOG A"/>
    <property type="match status" value="1"/>
</dbReference>
<evidence type="ECO:0000256" key="10">
    <source>
        <dbReference type="PIRSR" id="PIRSR016323-2"/>
    </source>
</evidence>
<comment type="catalytic activity">
    <reaction evidence="8">
        <text>guanosine(9) in tRNA + S-adenosyl-L-methionine = N(1)-methylguanosine(9) in tRNA + S-adenosyl-L-homocysteine + H(+)</text>
        <dbReference type="Rhea" id="RHEA:43156"/>
        <dbReference type="Rhea" id="RHEA-COMP:10367"/>
        <dbReference type="Rhea" id="RHEA-COMP:10368"/>
        <dbReference type="ChEBI" id="CHEBI:15378"/>
        <dbReference type="ChEBI" id="CHEBI:57856"/>
        <dbReference type="ChEBI" id="CHEBI:59789"/>
        <dbReference type="ChEBI" id="CHEBI:73542"/>
        <dbReference type="ChEBI" id="CHEBI:74269"/>
        <dbReference type="EC" id="2.1.1.221"/>
    </reaction>
</comment>
<dbReference type="Proteomes" id="UP000094385">
    <property type="component" value="Unassembled WGS sequence"/>
</dbReference>
<evidence type="ECO:0000313" key="14">
    <source>
        <dbReference type="Proteomes" id="UP000094385"/>
    </source>
</evidence>
<dbReference type="Gene3D" id="3.40.1280.30">
    <property type="match status" value="1"/>
</dbReference>
<evidence type="ECO:0000256" key="2">
    <source>
        <dbReference type="ARBA" id="ARBA00020451"/>
    </source>
</evidence>
<dbReference type="AlphaFoldDB" id="A0A1E3PZ76"/>
<evidence type="ECO:0000256" key="7">
    <source>
        <dbReference type="ARBA" id="ARBA00032166"/>
    </source>
</evidence>
<evidence type="ECO:0000256" key="11">
    <source>
        <dbReference type="SAM" id="MobiDB-lite"/>
    </source>
</evidence>
<dbReference type="EC" id="2.1.1.221" evidence="1"/>
<gene>
    <name evidence="13" type="ORF">LIPSTDRAFT_5515</name>
</gene>
<evidence type="ECO:0000259" key="12">
    <source>
        <dbReference type="PROSITE" id="PS51675"/>
    </source>
</evidence>
<proteinExistence type="predicted"/>
<evidence type="ECO:0000256" key="9">
    <source>
        <dbReference type="PIRSR" id="PIRSR016323-1"/>
    </source>
</evidence>
<feature type="region of interest" description="Disordered" evidence="11">
    <location>
        <begin position="298"/>
        <end position="336"/>
    </location>
</feature>
<dbReference type="PROSITE" id="PS51675">
    <property type="entry name" value="SAM_MT_TRM10"/>
    <property type="match status" value="1"/>
</dbReference>
<dbReference type="GO" id="GO:0000049">
    <property type="term" value="F:tRNA binding"/>
    <property type="evidence" value="ECO:0007669"/>
    <property type="project" value="TreeGrafter"/>
</dbReference>
<dbReference type="InterPro" id="IPR028564">
    <property type="entry name" value="MT_TRM10-typ"/>
</dbReference>
<evidence type="ECO:0000256" key="8">
    <source>
        <dbReference type="ARBA" id="ARBA00048434"/>
    </source>
</evidence>
<name>A0A1E3PZ76_LIPST</name>
<evidence type="ECO:0000256" key="6">
    <source>
        <dbReference type="ARBA" id="ARBA00031792"/>
    </source>
</evidence>
<accession>A0A1E3PZ76</accession>
<dbReference type="OrthoDB" id="278300at2759"/>
<evidence type="ECO:0000313" key="13">
    <source>
        <dbReference type="EMBL" id="ODQ70753.1"/>
    </source>
</evidence>
<protein>
    <recommendedName>
        <fullName evidence="2">tRNA (guanine(9)-N1)-methyltransferase</fullName>
        <ecNumber evidence="1">2.1.1.221</ecNumber>
    </recommendedName>
    <alternativeName>
        <fullName evidence="7">tRNA methyltransferase 10</fullName>
    </alternativeName>
    <alternativeName>
        <fullName evidence="6">tRNA(m1G9)-methyltransferase</fullName>
    </alternativeName>
</protein>
<dbReference type="InterPro" id="IPR038459">
    <property type="entry name" value="MT_TRM10-typ_sf"/>
</dbReference>
<dbReference type="FunFam" id="3.40.1280.30:FF:000001">
    <property type="entry name" value="tRNA methyltransferase 10 homolog A"/>
    <property type="match status" value="1"/>
</dbReference>
<feature type="active site" description="Proton acceptor" evidence="9">
    <location>
        <position position="229"/>
    </location>
</feature>
<feature type="binding site" evidence="10">
    <location>
        <position position="225"/>
    </location>
    <ligand>
        <name>S-adenosyl-L-methionine</name>
        <dbReference type="ChEBI" id="CHEBI:59789"/>
    </ligand>
</feature>
<dbReference type="InterPro" id="IPR007356">
    <property type="entry name" value="tRNA_m1G_MeTrfase_euk"/>
</dbReference>
<dbReference type="GO" id="GO:0005634">
    <property type="term" value="C:nucleus"/>
    <property type="evidence" value="ECO:0007669"/>
    <property type="project" value="TreeGrafter"/>
</dbReference>
<feature type="domain" description="SAM-dependent MTase TRM10-type" evidence="12">
    <location>
        <begin position="103"/>
        <end position="298"/>
    </location>
</feature>
<feature type="region of interest" description="Disordered" evidence="11">
    <location>
        <begin position="1"/>
        <end position="93"/>
    </location>
</feature>
<keyword evidence="5" id="KW-0949">S-adenosyl-L-methionine</keyword>
<evidence type="ECO:0000256" key="4">
    <source>
        <dbReference type="ARBA" id="ARBA00022679"/>
    </source>
</evidence>
<dbReference type="GO" id="GO:0002939">
    <property type="term" value="P:tRNA N1-guanine methylation"/>
    <property type="evidence" value="ECO:0007669"/>
    <property type="project" value="EnsemblFungi"/>
</dbReference>
<feature type="compositionally biased region" description="Basic and acidic residues" evidence="11">
    <location>
        <begin position="70"/>
        <end position="91"/>
    </location>
</feature>
<feature type="compositionally biased region" description="Basic residues" evidence="11">
    <location>
        <begin position="58"/>
        <end position="69"/>
    </location>
</feature>
<organism evidence="13 14">
    <name type="scientific">Lipomyces starkeyi NRRL Y-11557</name>
    <dbReference type="NCBI Taxonomy" id="675824"/>
    <lineage>
        <taxon>Eukaryota</taxon>
        <taxon>Fungi</taxon>
        <taxon>Dikarya</taxon>
        <taxon>Ascomycota</taxon>
        <taxon>Saccharomycotina</taxon>
        <taxon>Lipomycetes</taxon>
        <taxon>Lipomycetales</taxon>
        <taxon>Lipomycetaceae</taxon>
        <taxon>Lipomyces</taxon>
    </lineage>
</organism>
<keyword evidence="4" id="KW-0808">Transferase</keyword>
<dbReference type="PIRSF" id="PIRSF016323">
    <property type="entry name" value="tRNA_m1G_mtfrase_met"/>
    <property type="match status" value="1"/>
</dbReference>
<sequence>MTGEAVDQPDLTPERESSTVAPTSRPPRAPLPEGMSRNAWKRDQKKQKWLEQKDARNKYKKEKKKQKKIEKKEQQSSQSDRGDNETNEKMEGNIVGSGSAAVVKRVRNDMVVRAPITILIDCGFDDLMTEKENQSLSSQITRCYSENRRAIVPVNMRITSFNGRLLERFNSVLKQQYKHWKGISFSPTEYEVPESDEERSRIIYLSSDSDETLTVLEDNKIYIVGGIVDKGRYKSLCLNKANSQKIKTAKLPISEFIKISGRKVLTTNHVVEIMLKWIELRDWKKAFELVIPPRKQEGFESARQKRKRQGSLQNEDSGSDAEDAHDYETSPAVLDE</sequence>
<evidence type="ECO:0000256" key="1">
    <source>
        <dbReference type="ARBA" id="ARBA00012797"/>
    </source>
</evidence>
<evidence type="ECO:0000256" key="3">
    <source>
        <dbReference type="ARBA" id="ARBA00022603"/>
    </source>
</evidence>
<dbReference type="InterPro" id="IPR016653">
    <property type="entry name" value="TRM10/TRM10A"/>
</dbReference>
<dbReference type="EMBL" id="KV454299">
    <property type="protein sequence ID" value="ODQ70753.1"/>
    <property type="molecule type" value="Genomic_DNA"/>
</dbReference>
<evidence type="ECO:0000256" key="5">
    <source>
        <dbReference type="ARBA" id="ARBA00022691"/>
    </source>
</evidence>
<feature type="binding site" evidence="10">
    <location>
        <position position="205"/>
    </location>
    <ligand>
        <name>S-adenosyl-L-methionine</name>
        <dbReference type="ChEBI" id="CHEBI:59789"/>
    </ligand>
</feature>